<dbReference type="Proteomes" id="UP001500298">
    <property type="component" value="Unassembled WGS sequence"/>
</dbReference>
<dbReference type="RefSeq" id="WP_345370575.1">
    <property type="nucleotide sequence ID" value="NZ_BAABJX010000022.1"/>
</dbReference>
<gene>
    <name evidence="2" type="ORF">GCM10023331_14900</name>
</gene>
<evidence type="ECO:0000313" key="3">
    <source>
        <dbReference type="Proteomes" id="UP001500298"/>
    </source>
</evidence>
<reference evidence="3" key="1">
    <citation type="journal article" date="2019" name="Int. J. Syst. Evol. Microbiol.">
        <title>The Global Catalogue of Microorganisms (GCM) 10K type strain sequencing project: providing services to taxonomists for standard genome sequencing and annotation.</title>
        <authorList>
            <consortium name="The Broad Institute Genomics Platform"/>
            <consortium name="The Broad Institute Genome Sequencing Center for Infectious Disease"/>
            <person name="Wu L."/>
            <person name="Ma J."/>
        </authorList>
    </citation>
    <scope>NUCLEOTIDE SEQUENCE [LARGE SCALE GENOMIC DNA]</scope>
    <source>
        <strain evidence="3">JCM 18326</strain>
    </source>
</reference>
<evidence type="ECO:0000256" key="1">
    <source>
        <dbReference type="SAM" id="SignalP"/>
    </source>
</evidence>
<evidence type="ECO:0008006" key="4">
    <source>
        <dbReference type="Google" id="ProtNLM"/>
    </source>
</evidence>
<evidence type="ECO:0000313" key="2">
    <source>
        <dbReference type="EMBL" id="GAA4830622.1"/>
    </source>
</evidence>
<keyword evidence="1" id="KW-0732">Signal</keyword>
<sequence length="413" mass="47377">MIALRLSYFSFLVSFLVTSLTTLNAQDTPNLELGGALRFNYNLSTWKDGQIDRGGDFGYDIFRVNAKAAYKGVKLNAEYRLYSEDFGGGMLKEGWVEYDFDEKNNIQIGLTQVPFGITQYNSHNWFFSINYYVGLEDDHDMGIKYTHMSKNFDFAVAFFKNAEEYRFGSFSDHSDSRYSYDLASKDLDGDGVLDFRNKEVNQLNAQFLYKRSLGRFDHKIGISLQGGGVYNLDTKDTGWHYAFAPHYEMIFERLDLIFQISHYKISPEAPEGEQENIVAMTAYGFPYFVTSNATTYTVGISYDFPIDWGPISGIQVYNDFGYMDKSFDDFSDTFMNVTGALVTAGNVYTYIDFATGQHMPWLNDDFNNSLAEGSIAGDQWQLRFNINFGYYFSSGSILSKESIRREKEKRDQE</sequence>
<proteinExistence type="predicted"/>
<accession>A0ABP9DB87</accession>
<organism evidence="2 3">
    <name type="scientific">Algivirga pacifica</name>
    <dbReference type="NCBI Taxonomy" id="1162670"/>
    <lineage>
        <taxon>Bacteria</taxon>
        <taxon>Pseudomonadati</taxon>
        <taxon>Bacteroidota</taxon>
        <taxon>Cytophagia</taxon>
        <taxon>Cytophagales</taxon>
        <taxon>Flammeovirgaceae</taxon>
        <taxon>Algivirga</taxon>
    </lineage>
</organism>
<dbReference type="EMBL" id="BAABJX010000022">
    <property type="protein sequence ID" value="GAA4830622.1"/>
    <property type="molecule type" value="Genomic_DNA"/>
</dbReference>
<dbReference type="SUPFAM" id="SSF56935">
    <property type="entry name" value="Porins"/>
    <property type="match status" value="1"/>
</dbReference>
<comment type="caution">
    <text evidence="2">The sequence shown here is derived from an EMBL/GenBank/DDBJ whole genome shotgun (WGS) entry which is preliminary data.</text>
</comment>
<keyword evidence="3" id="KW-1185">Reference proteome</keyword>
<feature type="chain" id="PRO_5045946543" description="Phosphate-selective porin O and P" evidence="1">
    <location>
        <begin position="26"/>
        <end position="413"/>
    </location>
</feature>
<protein>
    <recommendedName>
        <fullName evidence="4">Phosphate-selective porin O and P</fullName>
    </recommendedName>
</protein>
<feature type="signal peptide" evidence="1">
    <location>
        <begin position="1"/>
        <end position="25"/>
    </location>
</feature>
<name>A0ABP9DB87_9BACT</name>